<name>L1IX53_GUITC</name>
<dbReference type="AlphaFoldDB" id="L1IX53"/>
<dbReference type="GeneID" id="19047000"/>
<reference evidence="3" key="2">
    <citation type="submission" date="2012-11" db="EMBL/GenBank/DDBJ databases">
        <authorList>
            <person name="Kuo A."/>
            <person name="Curtis B.A."/>
            <person name="Tanifuji G."/>
            <person name="Burki F."/>
            <person name="Gruber A."/>
            <person name="Irimia M."/>
            <person name="Maruyama S."/>
            <person name="Arias M.C."/>
            <person name="Ball S.G."/>
            <person name="Gile G.H."/>
            <person name="Hirakawa Y."/>
            <person name="Hopkins J.F."/>
            <person name="Rensing S.A."/>
            <person name="Schmutz J."/>
            <person name="Symeonidi A."/>
            <person name="Elias M."/>
            <person name="Eveleigh R.J."/>
            <person name="Herman E.K."/>
            <person name="Klute M.J."/>
            <person name="Nakayama T."/>
            <person name="Obornik M."/>
            <person name="Reyes-Prieto A."/>
            <person name="Armbrust E.V."/>
            <person name="Aves S.J."/>
            <person name="Beiko R.G."/>
            <person name="Coutinho P."/>
            <person name="Dacks J.B."/>
            <person name="Durnford D.G."/>
            <person name="Fast N.M."/>
            <person name="Green B.R."/>
            <person name="Grisdale C."/>
            <person name="Hempe F."/>
            <person name="Henrissat B."/>
            <person name="Hoppner M.P."/>
            <person name="Ishida K.-I."/>
            <person name="Kim E."/>
            <person name="Koreny L."/>
            <person name="Kroth P.G."/>
            <person name="Liu Y."/>
            <person name="Malik S.-B."/>
            <person name="Maier U.G."/>
            <person name="McRose D."/>
            <person name="Mock T."/>
            <person name="Neilson J.A."/>
            <person name="Onodera N.T."/>
            <person name="Poole A.M."/>
            <person name="Pritham E.J."/>
            <person name="Richards T.A."/>
            <person name="Rocap G."/>
            <person name="Roy S.W."/>
            <person name="Sarai C."/>
            <person name="Schaack S."/>
            <person name="Shirato S."/>
            <person name="Slamovits C.H."/>
            <person name="Spencer D.F."/>
            <person name="Suzuki S."/>
            <person name="Worden A.Z."/>
            <person name="Zauner S."/>
            <person name="Barry K."/>
            <person name="Bell C."/>
            <person name="Bharti A.K."/>
            <person name="Crow J.A."/>
            <person name="Grimwood J."/>
            <person name="Kramer R."/>
            <person name="Lindquist E."/>
            <person name="Lucas S."/>
            <person name="Salamov A."/>
            <person name="McFadden G.I."/>
            <person name="Lane C.E."/>
            <person name="Keeling P.J."/>
            <person name="Gray M.W."/>
            <person name="Grigoriev I.V."/>
            <person name="Archibald J.M."/>
        </authorList>
    </citation>
    <scope>NUCLEOTIDE SEQUENCE</scope>
    <source>
        <strain evidence="3">CCMP2712</strain>
    </source>
</reference>
<organism evidence="1">
    <name type="scientific">Guillardia theta (strain CCMP2712)</name>
    <name type="common">Cryptophyte</name>
    <dbReference type="NCBI Taxonomy" id="905079"/>
    <lineage>
        <taxon>Eukaryota</taxon>
        <taxon>Cryptophyceae</taxon>
        <taxon>Pyrenomonadales</taxon>
        <taxon>Geminigeraceae</taxon>
        <taxon>Guillardia</taxon>
    </lineage>
</organism>
<dbReference type="PaxDb" id="55529-EKX40435"/>
<reference evidence="1 3" key="1">
    <citation type="journal article" date="2012" name="Nature">
        <title>Algal genomes reveal evolutionary mosaicism and the fate of nucleomorphs.</title>
        <authorList>
            <consortium name="DOE Joint Genome Institute"/>
            <person name="Curtis B.A."/>
            <person name="Tanifuji G."/>
            <person name="Burki F."/>
            <person name="Gruber A."/>
            <person name="Irimia M."/>
            <person name="Maruyama S."/>
            <person name="Arias M.C."/>
            <person name="Ball S.G."/>
            <person name="Gile G.H."/>
            <person name="Hirakawa Y."/>
            <person name="Hopkins J.F."/>
            <person name="Kuo A."/>
            <person name="Rensing S.A."/>
            <person name="Schmutz J."/>
            <person name="Symeonidi A."/>
            <person name="Elias M."/>
            <person name="Eveleigh R.J."/>
            <person name="Herman E.K."/>
            <person name="Klute M.J."/>
            <person name="Nakayama T."/>
            <person name="Obornik M."/>
            <person name="Reyes-Prieto A."/>
            <person name="Armbrust E.V."/>
            <person name="Aves S.J."/>
            <person name="Beiko R.G."/>
            <person name="Coutinho P."/>
            <person name="Dacks J.B."/>
            <person name="Durnford D.G."/>
            <person name="Fast N.M."/>
            <person name="Green B.R."/>
            <person name="Grisdale C.J."/>
            <person name="Hempel F."/>
            <person name="Henrissat B."/>
            <person name="Hoppner M.P."/>
            <person name="Ishida K."/>
            <person name="Kim E."/>
            <person name="Koreny L."/>
            <person name="Kroth P.G."/>
            <person name="Liu Y."/>
            <person name="Malik S.B."/>
            <person name="Maier U.G."/>
            <person name="McRose D."/>
            <person name="Mock T."/>
            <person name="Neilson J.A."/>
            <person name="Onodera N.T."/>
            <person name="Poole A.M."/>
            <person name="Pritham E.J."/>
            <person name="Richards T.A."/>
            <person name="Rocap G."/>
            <person name="Roy S.W."/>
            <person name="Sarai C."/>
            <person name="Schaack S."/>
            <person name="Shirato S."/>
            <person name="Slamovits C.H."/>
            <person name="Spencer D.F."/>
            <person name="Suzuki S."/>
            <person name="Worden A.Z."/>
            <person name="Zauner S."/>
            <person name="Barry K."/>
            <person name="Bell C."/>
            <person name="Bharti A.K."/>
            <person name="Crow J.A."/>
            <person name="Grimwood J."/>
            <person name="Kramer R."/>
            <person name="Lindquist E."/>
            <person name="Lucas S."/>
            <person name="Salamov A."/>
            <person name="McFadden G.I."/>
            <person name="Lane C.E."/>
            <person name="Keeling P.J."/>
            <person name="Gray M.W."/>
            <person name="Grigoriev I.V."/>
            <person name="Archibald J.M."/>
        </authorList>
    </citation>
    <scope>NUCLEOTIDE SEQUENCE</scope>
    <source>
        <strain evidence="1 3">CCMP2712</strain>
    </source>
</reference>
<protein>
    <submittedName>
        <fullName evidence="1 2">Uncharacterized protein</fullName>
    </submittedName>
</protein>
<gene>
    <name evidence="1" type="ORF">GUITHDRAFT_154127</name>
</gene>
<dbReference type="RefSeq" id="XP_005827415.1">
    <property type="nucleotide sequence ID" value="XM_005827358.1"/>
</dbReference>
<reference evidence="2" key="3">
    <citation type="submission" date="2016-03" db="UniProtKB">
        <authorList>
            <consortium name="EnsemblProtists"/>
        </authorList>
    </citation>
    <scope>IDENTIFICATION</scope>
</reference>
<sequence length="91" mass="9784">MVASIAALAVFGLLSIWLAWSSMSTRTRRTQILKPTQKLIDAASYGDVATLRKILKGGVSVNYRDRLGRTALMSAAEAGQDAVVMARCEPS</sequence>
<dbReference type="KEGG" id="gtt:GUITHDRAFT_154127"/>
<dbReference type="Gene3D" id="1.25.40.20">
    <property type="entry name" value="Ankyrin repeat-containing domain"/>
    <property type="match status" value="1"/>
</dbReference>
<dbReference type="InterPro" id="IPR002110">
    <property type="entry name" value="Ankyrin_rpt"/>
</dbReference>
<dbReference type="HOGENOM" id="CLU_2431665_0_0_1"/>
<dbReference type="EnsemblProtists" id="EKX40435">
    <property type="protein sequence ID" value="EKX40435"/>
    <property type="gene ID" value="GUITHDRAFT_154127"/>
</dbReference>
<dbReference type="EMBL" id="JH993031">
    <property type="protein sequence ID" value="EKX40435.1"/>
    <property type="molecule type" value="Genomic_DNA"/>
</dbReference>
<dbReference type="Proteomes" id="UP000011087">
    <property type="component" value="Unassembled WGS sequence"/>
</dbReference>
<keyword evidence="3" id="KW-1185">Reference proteome</keyword>
<evidence type="ECO:0000313" key="3">
    <source>
        <dbReference type="Proteomes" id="UP000011087"/>
    </source>
</evidence>
<evidence type="ECO:0000313" key="2">
    <source>
        <dbReference type="EnsemblProtists" id="EKX40435"/>
    </source>
</evidence>
<accession>L1IX53</accession>
<dbReference type="InterPro" id="IPR036770">
    <property type="entry name" value="Ankyrin_rpt-contain_sf"/>
</dbReference>
<proteinExistence type="predicted"/>
<evidence type="ECO:0000313" key="1">
    <source>
        <dbReference type="EMBL" id="EKX40435.1"/>
    </source>
</evidence>
<dbReference type="SUPFAM" id="SSF48403">
    <property type="entry name" value="Ankyrin repeat"/>
    <property type="match status" value="1"/>
</dbReference>
<dbReference type="Pfam" id="PF13637">
    <property type="entry name" value="Ank_4"/>
    <property type="match status" value="1"/>
</dbReference>
<dbReference type="OrthoDB" id="6235521at2759"/>